<feature type="transmembrane region" description="Helical" evidence="1">
    <location>
        <begin position="210"/>
        <end position="229"/>
    </location>
</feature>
<feature type="transmembrane region" description="Helical" evidence="1">
    <location>
        <begin position="264"/>
        <end position="287"/>
    </location>
</feature>
<keyword evidence="1" id="KW-0472">Membrane</keyword>
<gene>
    <name evidence="2" type="ORF">N7Z68_14110</name>
</gene>
<feature type="transmembrane region" description="Helical" evidence="1">
    <location>
        <begin position="62"/>
        <end position="79"/>
    </location>
</feature>
<keyword evidence="1" id="KW-0812">Transmembrane</keyword>
<dbReference type="PANTHER" id="PTHR38457:SF1">
    <property type="entry name" value="REGULATOR ABRB-RELATED"/>
    <property type="match status" value="1"/>
</dbReference>
<name>A0ABT5VGW0_9BACI</name>
<dbReference type="EMBL" id="JAOTPO010000009">
    <property type="protein sequence ID" value="MDE5414510.1"/>
    <property type="molecule type" value="Genomic_DNA"/>
</dbReference>
<comment type="caution">
    <text evidence="2">The sequence shown here is derived from an EMBL/GenBank/DDBJ whole genome shotgun (WGS) entry which is preliminary data.</text>
</comment>
<feature type="transmembrane region" description="Helical" evidence="1">
    <location>
        <begin position="321"/>
        <end position="340"/>
    </location>
</feature>
<feature type="transmembrane region" description="Helical" evidence="1">
    <location>
        <begin position="149"/>
        <end position="167"/>
    </location>
</feature>
<feature type="transmembrane region" description="Helical" evidence="1">
    <location>
        <begin position="20"/>
        <end position="42"/>
    </location>
</feature>
<evidence type="ECO:0000256" key="1">
    <source>
        <dbReference type="SAM" id="Phobius"/>
    </source>
</evidence>
<dbReference type="PIRSF" id="PIRSF038991">
    <property type="entry name" value="Protein_AbrB"/>
    <property type="match status" value="1"/>
</dbReference>
<evidence type="ECO:0000313" key="3">
    <source>
        <dbReference type="Proteomes" id="UP001148125"/>
    </source>
</evidence>
<protein>
    <submittedName>
        <fullName evidence="2">AbrB family transcriptional regulator</fullName>
    </submittedName>
</protein>
<feature type="transmembrane region" description="Helical" evidence="1">
    <location>
        <begin position="293"/>
        <end position="314"/>
    </location>
</feature>
<evidence type="ECO:0000313" key="2">
    <source>
        <dbReference type="EMBL" id="MDE5414510.1"/>
    </source>
</evidence>
<proteinExistence type="predicted"/>
<dbReference type="InterPro" id="IPR017516">
    <property type="entry name" value="AbrB_dup"/>
</dbReference>
<feature type="transmembrane region" description="Helical" evidence="1">
    <location>
        <begin position="235"/>
        <end position="252"/>
    </location>
</feature>
<accession>A0ABT5VGW0</accession>
<dbReference type="InterPro" id="IPR007820">
    <property type="entry name" value="AbrB_fam"/>
</dbReference>
<dbReference type="RefSeq" id="WP_275119123.1">
    <property type="nucleotide sequence ID" value="NZ_JAOTPO010000009.1"/>
</dbReference>
<organism evidence="2 3">
    <name type="scientific">Alkalihalobacterium chitinilyticum</name>
    <dbReference type="NCBI Taxonomy" id="2980103"/>
    <lineage>
        <taxon>Bacteria</taxon>
        <taxon>Bacillati</taxon>
        <taxon>Bacillota</taxon>
        <taxon>Bacilli</taxon>
        <taxon>Bacillales</taxon>
        <taxon>Bacillaceae</taxon>
        <taxon>Alkalihalobacterium</taxon>
    </lineage>
</organism>
<dbReference type="PANTHER" id="PTHR38457">
    <property type="entry name" value="REGULATOR ABRB-RELATED"/>
    <property type="match status" value="1"/>
</dbReference>
<keyword evidence="3" id="KW-1185">Reference proteome</keyword>
<reference evidence="2" key="1">
    <citation type="submission" date="2024-05" db="EMBL/GenBank/DDBJ databases">
        <title>Alkalihalobacillus sp. strain MEB203 novel alkaliphilic bacterium from Lonar Lake, India.</title>
        <authorList>
            <person name="Joshi A."/>
            <person name="Thite S."/>
            <person name="Mengade P."/>
        </authorList>
    </citation>
    <scope>NUCLEOTIDE SEQUENCE</scope>
    <source>
        <strain evidence="2">MEB 203</strain>
    </source>
</reference>
<dbReference type="Proteomes" id="UP001148125">
    <property type="component" value="Unassembled WGS sequence"/>
</dbReference>
<keyword evidence="1" id="KW-1133">Transmembrane helix</keyword>
<feature type="transmembrane region" description="Helical" evidence="1">
    <location>
        <begin position="187"/>
        <end position="203"/>
    </location>
</feature>
<dbReference type="NCBIfam" id="TIGR03082">
    <property type="entry name" value="Gneg_AbrB_dup"/>
    <property type="match status" value="2"/>
</dbReference>
<dbReference type="Pfam" id="PF05145">
    <property type="entry name" value="AbrB"/>
    <property type="match status" value="1"/>
</dbReference>
<sequence>MNTTEFKKFLETILLGLAGGYVFSLANLPLPWVLGPLTFVMLWQGFSKRKANWPNPIKQSGLIILGIYFGLYFTAETFLTIGPYFLPFLLVTTLIISVSVIVSTLVTKWIEVDQVTSVFGSIPGGLTEMVIASESLNAKSSLVIIFQTVRLLTVLFIVPAVIVFYFTGQEQVTGASEVVADTFTWGGWNYLWFILPVIMGILVQNKIPAGIVIGPLAITALMNIGLVSLPSIPEFVLLAAQMAVGISLGKSISFTDLKLGGKYCYVYFGITIFLIITSFGLGASLAYFTSLDLATAVLSVAPGGIIEMVLTAAYVGGDPAIVSALQLTRILVIIVCVPPFEVVF</sequence>
<feature type="transmembrane region" description="Helical" evidence="1">
    <location>
        <begin position="85"/>
        <end position="106"/>
    </location>
</feature>